<dbReference type="Proteomes" id="UP001177670">
    <property type="component" value="Unassembled WGS sequence"/>
</dbReference>
<dbReference type="EMBL" id="JAHYIQ010000006">
    <property type="protein sequence ID" value="KAK1131575.1"/>
    <property type="molecule type" value="Genomic_DNA"/>
</dbReference>
<accession>A0AA40G5R2</accession>
<name>A0AA40G5R2_9HYME</name>
<gene>
    <name evidence="1" type="ORF">K0M31_017868</name>
</gene>
<protein>
    <submittedName>
        <fullName evidence="1">Uncharacterized protein</fullName>
    </submittedName>
</protein>
<sequence>MGGITYLWASGTGTEANFRQILLGNNVRAIGTPTIFVFWWMCVVVTVEKGLFGGWLSTECPGSSWMETAGYTGAGFREQLRD</sequence>
<evidence type="ECO:0000313" key="2">
    <source>
        <dbReference type="Proteomes" id="UP001177670"/>
    </source>
</evidence>
<reference evidence="1" key="1">
    <citation type="submission" date="2021-10" db="EMBL/GenBank/DDBJ databases">
        <title>Melipona bicolor Genome sequencing and assembly.</title>
        <authorList>
            <person name="Araujo N.S."/>
            <person name="Arias M.C."/>
        </authorList>
    </citation>
    <scope>NUCLEOTIDE SEQUENCE</scope>
    <source>
        <strain evidence="1">USP_2M_L1-L4_2017</strain>
        <tissue evidence="1">Whole body</tissue>
    </source>
</reference>
<comment type="caution">
    <text evidence="1">The sequence shown here is derived from an EMBL/GenBank/DDBJ whole genome shotgun (WGS) entry which is preliminary data.</text>
</comment>
<evidence type="ECO:0000313" key="1">
    <source>
        <dbReference type="EMBL" id="KAK1131575.1"/>
    </source>
</evidence>
<proteinExistence type="predicted"/>
<dbReference type="AlphaFoldDB" id="A0AA40G5R2"/>
<keyword evidence="2" id="KW-1185">Reference proteome</keyword>
<organism evidence="1 2">
    <name type="scientific">Melipona bicolor</name>
    <dbReference type="NCBI Taxonomy" id="60889"/>
    <lineage>
        <taxon>Eukaryota</taxon>
        <taxon>Metazoa</taxon>
        <taxon>Ecdysozoa</taxon>
        <taxon>Arthropoda</taxon>
        <taxon>Hexapoda</taxon>
        <taxon>Insecta</taxon>
        <taxon>Pterygota</taxon>
        <taxon>Neoptera</taxon>
        <taxon>Endopterygota</taxon>
        <taxon>Hymenoptera</taxon>
        <taxon>Apocrita</taxon>
        <taxon>Aculeata</taxon>
        <taxon>Apoidea</taxon>
        <taxon>Anthophila</taxon>
        <taxon>Apidae</taxon>
        <taxon>Melipona</taxon>
    </lineage>
</organism>